<dbReference type="Proteomes" id="UP001279734">
    <property type="component" value="Unassembled WGS sequence"/>
</dbReference>
<evidence type="ECO:0000313" key="2">
    <source>
        <dbReference type="Proteomes" id="UP001279734"/>
    </source>
</evidence>
<sequence length="97" mass="10984">MFGVLGWLRSVGTSTSISSPSSLFYKSALLACLLPRLGIYIKSHSLLIHSLRTRSHYPIEVFSLFLSSSPQVFPPKKWKQLEDKKFCCILWPLLVSV</sequence>
<keyword evidence="2" id="KW-1185">Reference proteome</keyword>
<reference evidence="1" key="1">
    <citation type="submission" date="2023-05" db="EMBL/GenBank/DDBJ databases">
        <title>Nepenthes gracilis genome sequencing.</title>
        <authorList>
            <person name="Fukushima K."/>
        </authorList>
    </citation>
    <scope>NUCLEOTIDE SEQUENCE</scope>
    <source>
        <strain evidence="1">SING2019-196</strain>
    </source>
</reference>
<dbReference type="AlphaFoldDB" id="A0AAD3T2X9"/>
<evidence type="ECO:0000313" key="1">
    <source>
        <dbReference type="EMBL" id="GMH20781.1"/>
    </source>
</evidence>
<name>A0AAD3T2X9_NEPGR</name>
<dbReference type="EMBL" id="BSYO01000022">
    <property type="protein sequence ID" value="GMH20781.1"/>
    <property type="molecule type" value="Genomic_DNA"/>
</dbReference>
<organism evidence="1 2">
    <name type="scientific">Nepenthes gracilis</name>
    <name type="common">Slender pitcher plant</name>
    <dbReference type="NCBI Taxonomy" id="150966"/>
    <lineage>
        <taxon>Eukaryota</taxon>
        <taxon>Viridiplantae</taxon>
        <taxon>Streptophyta</taxon>
        <taxon>Embryophyta</taxon>
        <taxon>Tracheophyta</taxon>
        <taxon>Spermatophyta</taxon>
        <taxon>Magnoliopsida</taxon>
        <taxon>eudicotyledons</taxon>
        <taxon>Gunneridae</taxon>
        <taxon>Pentapetalae</taxon>
        <taxon>Caryophyllales</taxon>
        <taxon>Nepenthaceae</taxon>
        <taxon>Nepenthes</taxon>
    </lineage>
</organism>
<gene>
    <name evidence="1" type="ORF">Nepgr_022623</name>
</gene>
<proteinExistence type="predicted"/>
<protein>
    <submittedName>
        <fullName evidence="1">Uncharacterized protein</fullName>
    </submittedName>
</protein>
<accession>A0AAD3T2X9</accession>
<comment type="caution">
    <text evidence="1">The sequence shown here is derived from an EMBL/GenBank/DDBJ whole genome shotgun (WGS) entry which is preliminary data.</text>
</comment>